<dbReference type="Gene3D" id="3.40.50.300">
    <property type="entry name" value="P-loop containing nucleotide triphosphate hydrolases"/>
    <property type="match status" value="1"/>
</dbReference>
<dbReference type="PANTHER" id="PTHR47691:SF3">
    <property type="entry name" value="HTH-TYPE TRANSCRIPTIONAL REGULATOR RV0890C-RELATED"/>
    <property type="match status" value="1"/>
</dbReference>
<protein>
    <submittedName>
        <fullName evidence="1">Tetratricopeptide repeat protein</fullName>
    </submittedName>
</protein>
<reference evidence="1 2" key="1">
    <citation type="submission" date="2018-11" db="EMBL/GenBank/DDBJ databases">
        <title>Sequencing the genomes of 1000 actinobacteria strains.</title>
        <authorList>
            <person name="Klenk H.-P."/>
        </authorList>
    </citation>
    <scope>NUCLEOTIDE SEQUENCE [LARGE SCALE GENOMIC DNA]</scope>
    <source>
        <strain evidence="1 2">DSM 44231</strain>
    </source>
</reference>
<dbReference type="SMART" id="SM00028">
    <property type="entry name" value="TPR"/>
    <property type="match status" value="2"/>
</dbReference>
<dbReference type="InterPro" id="IPR011990">
    <property type="entry name" value="TPR-like_helical_dom_sf"/>
</dbReference>
<keyword evidence="2" id="KW-1185">Reference proteome</keyword>
<dbReference type="RefSeq" id="WP_123742933.1">
    <property type="nucleotide sequence ID" value="NZ_RJKM01000001.1"/>
</dbReference>
<dbReference type="AlphaFoldDB" id="A0A3N1H3I1"/>
<dbReference type="PANTHER" id="PTHR47691">
    <property type="entry name" value="REGULATOR-RELATED"/>
    <property type="match status" value="1"/>
</dbReference>
<proteinExistence type="predicted"/>
<sequence>MPETSTGHAEVHGVVNGAVVQAGSIGHVTLAVGDGRRLPVPRQLPAAVGDFTGRAEHVAALDAPAARVADNGPSAVAVVAGAAGVGKTASALHWSHRVQERFPHGTLHADLRGYGPGEPATPAEVLFRFLRALGVGPKAVPPGVEEQAALYRSLLAGSRVLVVLDNARAAEQVRPLLPGAPGCLVVVTSRAALSELISQAAMPVKLAVMPGTESVELLRRIIGPRRAGVEEDDVVRLAGVCGGLPPALSRGTDNGRQEAFVRTNRSRALAGLGRYDEALAHAERALVLRRRSDDREGEVFTLDQLARVRQALGDHGKAIALCEQAIAIRPEHAYRPDLAAAFDTLGASAPHVGDSERATSCRHRALEVLDDFGDHRAAALRARLGAAGDPPSGRLLP</sequence>
<evidence type="ECO:0000313" key="1">
    <source>
        <dbReference type="EMBL" id="ROP37074.1"/>
    </source>
</evidence>
<dbReference type="EMBL" id="RJKM01000001">
    <property type="protein sequence ID" value="ROP37074.1"/>
    <property type="molecule type" value="Genomic_DNA"/>
</dbReference>
<organism evidence="1 2">
    <name type="scientific">Saccharothrix texasensis</name>
    <dbReference type="NCBI Taxonomy" id="103734"/>
    <lineage>
        <taxon>Bacteria</taxon>
        <taxon>Bacillati</taxon>
        <taxon>Actinomycetota</taxon>
        <taxon>Actinomycetes</taxon>
        <taxon>Pseudonocardiales</taxon>
        <taxon>Pseudonocardiaceae</taxon>
        <taxon>Saccharothrix</taxon>
    </lineage>
</organism>
<dbReference type="Gene3D" id="1.25.40.10">
    <property type="entry name" value="Tetratricopeptide repeat domain"/>
    <property type="match status" value="1"/>
</dbReference>
<dbReference type="InterPro" id="IPR019734">
    <property type="entry name" value="TPR_rpt"/>
</dbReference>
<dbReference type="SUPFAM" id="SSF48452">
    <property type="entry name" value="TPR-like"/>
    <property type="match status" value="1"/>
</dbReference>
<evidence type="ECO:0000313" key="2">
    <source>
        <dbReference type="Proteomes" id="UP000268727"/>
    </source>
</evidence>
<dbReference type="InterPro" id="IPR027417">
    <property type="entry name" value="P-loop_NTPase"/>
</dbReference>
<dbReference type="OrthoDB" id="7628974at2"/>
<comment type="caution">
    <text evidence="1">The sequence shown here is derived from an EMBL/GenBank/DDBJ whole genome shotgun (WGS) entry which is preliminary data.</text>
</comment>
<dbReference type="Pfam" id="PF13424">
    <property type="entry name" value="TPR_12"/>
    <property type="match status" value="1"/>
</dbReference>
<accession>A0A3N1H3I1</accession>
<gene>
    <name evidence="1" type="ORF">EDD40_2360</name>
</gene>
<dbReference type="Proteomes" id="UP000268727">
    <property type="component" value="Unassembled WGS sequence"/>
</dbReference>
<dbReference type="SUPFAM" id="SSF52540">
    <property type="entry name" value="P-loop containing nucleoside triphosphate hydrolases"/>
    <property type="match status" value="1"/>
</dbReference>
<name>A0A3N1H3I1_9PSEU</name>